<protein>
    <submittedName>
        <fullName evidence="1">Uncharacterized protein</fullName>
    </submittedName>
</protein>
<keyword evidence="2" id="KW-1185">Reference proteome</keyword>
<gene>
    <name evidence="1" type="ORF">KK060_14365</name>
</gene>
<proteinExistence type="predicted"/>
<evidence type="ECO:0000313" key="2">
    <source>
        <dbReference type="Proteomes" id="UP000772618"/>
    </source>
</evidence>
<accession>A0ABS5VSR3</accession>
<dbReference type="Proteomes" id="UP000772618">
    <property type="component" value="Unassembled WGS sequence"/>
</dbReference>
<evidence type="ECO:0000313" key="1">
    <source>
        <dbReference type="EMBL" id="MBT1704475.1"/>
    </source>
</evidence>
<organism evidence="1 2">
    <name type="scientific">Chryseosolibacter indicus</name>
    <dbReference type="NCBI Taxonomy" id="2782351"/>
    <lineage>
        <taxon>Bacteria</taxon>
        <taxon>Pseudomonadati</taxon>
        <taxon>Bacteroidota</taxon>
        <taxon>Cytophagia</taxon>
        <taxon>Cytophagales</taxon>
        <taxon>Chryseotaleaceae</taxon>
        <taxon>Chryseosolibacter</taxon>
    </lineage>
</organism>
<comment type="caution">
    <text evidence="1">The sequence shown here is derived from an EMBL/GenBank/DDBJ whole genome shotgun (WGS) entry which is preliminary data.</text>
</comment>
<name>A0ABS5VSR3_9BACT</name>
<reference evidence="1 2" key="1">
    <citation type="submission" date="2021-05" db="EMBL/GenBank/DDBJ databases">
        <title>A Polyphasic approach of four new species of the genus Ohtaekwangia: Ohtaekwangia histidinii sp. nov., Ohtaekwangia cretensis sp. nov., Ohtaekwangia indiensis sp. nov., Ohtaekwangia reichenbachii sp. nov. from diverse environment.</title>
        <authorList>
            <person name="Octaviana S."/>
        </authorList>
    </citation>
    <scope>NUCLEOTIDE SEQUENCE [LARGE SCALE GENOMIC DNA]</scope>
    <source>
        <strain evidence="1 2">PWU20</strain>
    </source>
</reference>
<sequence>MLFDAVKKQIKDTREEILGELNLSLQKRTAIGIFIKDSGDLITTAVVDIEESPTGDHVITLMKQDLHGYPVEQNPLHLSNIERVIRFNIPFDDPQYVIERRKEKFKA</sequence>
<dbReference type="EMBL" id="JAHESD010000032">
    <property type="protein sequence ID" value="MBT1704475.1"/>
    <property type="molecule type" value="Genomic_DNA"/>
</dbReference>
<dbReference type="RefSeq" id="WP_254154436.1">
    <property type="nucleotide sequence ID" value="NZ_JAHESD010000032.1"/>
</dbReference>